<dbReference type="PANTHER" id="PTHR30055:SF238">
    <property type="entry name" value="MYCOFACTOCIN BIOSYNTHESIS TRANSCRIPTIONAL REGULATOR MFTR-RELATED"/>
    <property type="match status" value="1"/>
</dbReference>
<dbReference type="AlphaFoldDB" id="A0A443JK91"/>
<dbReference type="EMBL" id="RBZY01000012">
    <property type="protein sequence ID" value="RWR20992.1"/>
    <property type="molecule type" value="Genomic_DNA"/>
</dbReference>
<dbReference type="InterPro" id="IPR001647">
    <property type="entry name" value="HTH_TetR"/>
</dbReference>
<keyword evidence="1" id="KW-0805">Transcription regulation</keyword>
<sequence>METEPSLWERSRQAVYGEITRVAMRLFLDQGFEQTTIDQIAAAAGISRRSFFRYFGTKEDVLLGDLARDGERVRDALHDIPSEVGPWDALRRALASVHARAQSSDDLLKIARMMYDTPSLRSRSAEKHLHWHALLLPDIRERLGQDADDLGATAIIAAAIACLDTAGEAWARSGGRMDLADLYDRAVAAVRGSAAPASG</sequence>
<organism evidence="6 7">
    <name type="scientific">Microbacterium enclense</name>
    <dbReference type="NCBI Taxonomy" id="993073"/>
    <lineage>
        <taxon>Bacteria</taxon>
        <taxon>Bacillati</taxon>
        <taxon>Actinomycetota</taxon>
        <taxon>Actinomycetes</taxon>
        <taxon>Micrococcales</taxon>
        <taxon>Microbacteriaceae</taxon>
        <taxon>Microbacterium</taxon>
    </lineage>
</organism>
<protein>
    <submittedName>
        <fullName evidence="6">TetR family transcriptional regulator</fullName>
    </submittedName>
</protein>
<dbReference type="PROSITE" id="PS01081">
    <property type="entry name" value="HTH_TETR_1"/>
    <property type="match status" value="1"/>
</dbReference>
<dbReference type="InterPro" id="IPR041347">
    <property type="entry name" value="MftR_C"/>
</dbReference>
<dbReference type="InterPro" id="IPR023772">
    <property type="entry name" value="DNA-bd_HTH_TetR-type_CS"/>
</dbReference>
<evidence type="ECO:0000313" key="6">
    <source>
        <dbReference type="EMBL" id="RWR20992.1"/>
    </source>
</evidence>
<proteinExistence type="predicted"/>
<dbReference type="PRINTS" id="PR00455">
    <property type="entry name" value="HTHTETR"/>
</dbReference>
<dbReference type="PANTHER" id="PTHR30055">
    <property type="entry name" value="HTH-TYPE TRANSCRIPTIONAL REGULATOR RUTR"/>
    <property type="match status" value="1"/>
</dbReference>
<dbReference type="Pfam" id="PF00440">
    <property type="entry name" value="TetR_N"/>
    <property type="match status" value="1"/>
</dbReference>
<evidence type="ECO:0000256" key="3">
    <source>
        <dbReference type="ARBA" id="ARBA00023163"/>
    </source>
</evidence>
<evidence type="ECO:0000313" key="7">
    <source>
        <dbReference type="Proteomes" id="UP000285970"/>
    </source>
</evidence>
<evidence type="ECO:0000256" key="2">
    <source>
        <dbReference type="ARBA" id="ARBA00023125"/>
    </source>
</evidence>
<dbReference type="Pfam" id="PF17754">
    <property type="entry name" value="TetR_C_14"/>
    <property type="match status" value="1"/>
</dbReference>
<dbReference type="PROSITE" id="PS50977">
    <property type="entry name" value="HTH_TETR_2"/>
    <property type="match status" value="1"/>
</dbReference>
<dbReference type="SUPFAM" id="SSF46689">
    <property type="entry name" value="Homeodomain-like"/>
    <property type="match status" value="1"/>
</dbReference>
<keyword evidence="3" id="KW-0804">Transcription</keyword>
<dbReference type="OrthoDB" id="956698at2"/>
<dbReference type="Gene3D" id="1.10.10.60">
    <property type="entry name" value="Homeodomain-like"/>
    <property type="match status" value="1"/>
</dbReference>
<keyword evidence="2 4" id="KW-0238">DNA-binding</keyword>
<gene>
    <name evidence="6" type="ORF">D8Y23_04780</name>
</gene>
<evidence type="ECO:0000256" key="4">
    <source>
        <dbReference type="PROSITE-ProRule" id="PRU00335"/>
    </source>
</evidence>
<accession>A0A443JK91</accession>
<feature type="DNA-binding region" description="H-T-H motif" evidence="4">
    <location>
        <begin position="36"/>
        <end position="55"/>
    </location>
</feature>
<evidence type="ECO:0000256" key="1">
    <source>
        <dbReference type="ARBA" id="ARBA00023015"/>
    </source>
</evidence>
<dbReference type="GO" id="GO:0003700">
    <property type="term" value="F:DNA-binding transcription factor activity"/>
    <property type="evidence" value="ECO:0007669"/>
    <property type="project" value="TreeGrafter"/>
</dbReference>
<feature type="domain" description="HTH tetR-type" evidence="5">
    <location>
        <begin position="13"/>
        <end position="73"/>
    </location>
</feature>
<reference evidence="6 7" key="1">
    <citation type="journal article" date="2018" name="Front. Microbiol.">
        <title>Novel Insights Into Bacterial Dimethylsulfoniopropionate Catabolism in the East China Sea.</title>
        <authorList>
            <person name="Liu J."/>
            <person name="Liu J."/>
            <person name="Zhang S.H."/>
            <person name="Liang J."/>
            <person name="Lin H."/>
            <person name="Song D."/>
            <person name="Yang G.P."/>
            <person name="Todd J.D."/>
            <person name="Zhang X.H."/>
        </authorList>
    </citation>
    <scope>NUCLEOTIDE SEQUENCE [LARGE SCALE GENOMIC DNA]</scope>
    <source>
        <strain evidence="6 7">ZYFD042</strain>
    </source>
</reference>
<dbReference type="InterPro" id="IPR009057">
    <property type="entry name" value="Homeodomain-like_sf"/>
</dbReference>
<dbReference type="Proteomes" id="UP000285970">
    <property type="component" value="Unassembled WGS sequence"/>
</dbReference>
<dbReference type="RefSeq" id="WP_128217024.1">
    <property type="nucleotide sequence ID" value="NZ_RBZY01000012.1"/>
</dbReference>
<dbReference type="Gene3D" id="1.10.357.10">
    <property type="entry name" value="Tetracycline Repressor, domain 2"/>
    <property type="match status" value="1"/>
</dbReference>
<name>A0A443JK91_9MICO</name>
<dbReference type="GO" id="GO:0000976">
    <property type="term" value="F:transcription cis-regulatory region binding"/>
    <property type="evidence" value="ECO:0007669"/>
    <property type="project" value="TreeGrafter"/>
</dbReference>
<comment type="caution">
    <text evidence="6">The sequence shown here is derived from an EMBL/GenBank/DDBJ whole genome shotgun (WGS) entry which is preliminary data.</text>
</comment>
<evidence type="ECO:0000259" key="5">
    <source>
        <dbReference type="PROSITE" id="PS50977"/>
    </source>
</evidence>
<dbReference type="InterPro" id="IPR050109">
    <property type="entry name" value="HTH-type_TetR-like_transc_reg"/>
</dbReference>